<accession>A0A834M9D4</accession>
<dbReference type="AlphaFoldDB" id="A0A834M9D4"/>
<organism evidence="1 2">
    <name type="scientific">Rhynchophorus ferrugineus</name>
    <name type="common">Red palm weevil</name>
    <name type="synonym">Curculio ferrugineus</name>
    <dbReference type="NCBI Taxonomy" id="354439"/>
    <lineage>
        <taxon>Eukaryota</taxon>
        <taxon>Metazoa</taxon>
        <taxon>Ecdysozoa</taxon>
        <taxon>Arthropoda</taxon>
        <taxon>Hexapoda</taxon>
        <taxon>Insecta</taxon>
        <taxon>Pterygota</taxon>
        <taxon>Neoptera</taxon>
        <taxon>Endopterygota</taxon>
        <taxon>Coleoptera</taxon>
        <taxon>Polyphaga</taxon>
        <taxon>Cucujiformia</taxon>
        <taxon>Curculionidae</taxon>
        <taxon>Dryophthorinae</taxon>
        <taxon>Rhynchophorus</taxon>
    </lineage>
</organism>
<gene>
    <name evidence="1" type="ORF">GWI33_014153</name>
</gene>
<comment type="caution">
    <text evidence="1">The sequence shown here is derived from an EMBL/GenBank/DDBJ whole genome shotgun (WGS) entry which is preliminary data.</text>
</comment>
<reference evidence="1" key="1">
    <citation type="submission" date="2020-08" db="EMBL/GenBank/DDBJ databases">
        <title>Genome sequencing and assembly of the red palm weevil Rhynchophorus ferrugineus.</title>
        <authorList>
            <person name="Dias G.B."/>
            <person name="Bergman C.M."/>
            <person name="Manee M."/>
        </authorList>
    </citation>
    <scope>NUCLEOTIDE SEQUENCE</scope>
    <source>
        <strain evidence="1">AA-2017</strain>
        <tissue evidence="1">Whole larva</tissue>
    </source>
</reference>
<evidence type="ECO:0000313" key="2">
    <source>
        <dbReference type="Proteomes" id="UP000625711"/>
    </source>
</evidence>
<evidence type="ECO:0000313" key="1">
    <source>
        <dbReference type="EMBL" id="KAF7273121.1"/>
    </source>
</evidence>
<name>A0A834M9D4_RHYFE</name>
<proteinExistence type="predicted"/>
<sequence>MAIKLPVPMFDFDVGLLQSSHIIDMLVAAEVWLDDMCKKIPGFEEPEREMFIKQMRHELTLRAEAGEDIDPKYTNNIVDMPTESSHINNDINEIFDSDDEVGETSQPNNNVGFHVFEGLLVVDIEEDAT</sequence>
<dbReference type="EMBL" id="JAACXV010013560">
    <property type="protein sequence ID" value="KAF7273121.1"/>
    <property type="molecule type" value="Genomic_DNA"/>
</dbReference>
<keyword evidence="2" id="KW-1185">Reference proteome</keyword>
<dbReference type="Proteomes" id="UP000625711">
    <property type="component" value="Unassembled WGS sequence"/>
</dbReference>
<protein>
    <submittedName>
        <fullName evidence="1">Uncharacterized protein</fullName>
    </submittedName>
</protein>